<evidence type="ECO:0000313" key="2">
    <source>
        <dbReference type="EMBL" id="CAK0865575.1"/>
    </source>
</evidence>
<dbReference type="Proteomes" id="UP001189429">
    <property type="component" value="Unassembled WGS sequence"/>
</dbReference>
<feature type="region of interest" description="Disordered" evidence="1">
    <location>
        <begin position="91"/>
        <end position="110"/>
    </location>
</feature>
<accession>A0ABN9V1H8</accession>
<protein>
    <submittedName>
        <fullName evidence="2">Uncharacterized protein</fullName>
    </submittedName>
</protein>
<gene>
    <name evidence="2" type="ORF">PCOR1329_LOCUS53055</name>
</gene>
<reference evidence="2" key="1">
    <citation type="submission" date="2023-10" db="EMBL/GenBank/DDBJ databases">
        <authorList>
            <person name="Chen Y."/>
            <person name="Shah S."/>
            <person name="Dougan E. K."/>
            <person name="Thang M."/>
            <person name="Chan C."/>
        </authorList>
    </citation>
    <scope>NUCLEOTIDE SEQUENCE [LARGE SCALE GENOMIC DNA]</scope>
</reference>
<sequence length="466" mass="50586">ATRLARSGVVLAPSSGLNFTFELAGGALRIAAPVAPTLQELLHRSVADGPPELAPPPPVPRRLSSEFGVPTLHLARAAEAQIDLDGSQPVQAFQPSSEFQGGSSELRARAAADQGLPPGISSPVVGANSPVWQNPVDEYPGFDLPKEVAYSLEAGNVIKSYSSAQQDVKLLTQVFQNISSGFYLESNAGDGEFNSNTLLLEMMGWRGLLLEPRVVEYLTLWSKFRKAWLFLGSISPQTPRQHHEAGTHSIMVGFDTSGKVDQLSGHKVPTYPIYDFMYQMGGRKTVDFWSLRNGGFEAETLNATFNGTTDNCTGQGITFGVIMVSIQERLTGRGNDDWVVSQSRDLAEQRIFSILVYTAGYSFIGGLDPQWINTVVPRYRNSDYVFVCPSYFEQKGLAVPAAIKSAPPPPLPLGAGAWDGFDSWDPGLTQDQEVAAVQSYIELSRTAAAPAELVPRAHRTQEVVLR</sequence>
<evidence type="ECO:0000256" key="1">
    <source>
        <dbReference type="SAM" id="MobiDB-lite"/>
    </source>
</evidence>
<keyword evidence="3" id="KW-1185">Reference proteome</keyword>
<organism evidence="2 3">
    <name type="scientific">Prorocentrum cordatum</name>
    <dbReference type="NCBI Taxonomy" id="2364126"/>
    <lineage>
        <taxon>Eukaryota</taxon>
        <taxon>Sar</taxon>
        <taxon>Alveolata</taxon>
        <taxon>Dinophyceae</taxon>
        <taxon>Prorocentrales</taxon>
        <taxon>Prorocentraceae</taxon>
        <taxon>Prorocentrum</taxon>
    </lineage>
</organism>
<feature type="non-terminal residue" evidence="2">
    <location>
        <position position="1"/>
    </location>
</feature>
<evidence type="ECO:0000313" key="3">
    <source>
        <dbReference type="Proteomes" id="UP001189429"/>
    </source>
</evidence>
<name>A0ABN9V1H8_9DINO</name>
<feature type="compositionally biased region" description="Polar residues" evidence="1">
    <location>
        <begin position="91"/>
        <end position="103"/>
    </location>
</feature>
<dbReference type="InterPro" id="IPR053202">
    <property type="entry name" value="EGF_Rcpt_Signaling_Reg"/>
</dbReference>
<dbReference type="PANTHER" id="PTHR34009:SF2">
    <property type="entry name" value="PROTEIN STAR"/>
    <property type="match status" value="1"/>
</dbReference>
<comment type="caution">
    <text evidence="2">The sequence shown here is derived from an EMBL/GenBank/DDBJ whole genome shotgun (WGS) entry which is preliminary data.</text>
</comment>
<dbReference type="EMBL" id="CAUYUJ010016462">
    <property type="protein sequence ID" value="CAK0865575.1"/>
    <property type="molecule type" value="Genomic_DNA"/>
</dbReference>
<proteinExistence type="predicted"/>
<dbReference type="PANTHER" id="PTHR34009">
    <property type="entry name" value="PROTEIN STAR"/>
    <property type="match status" value="1"/>
</dbReference>